<reference evidence="1" key="1">
    <citation type="submission" date="2021-06" db="EMBL/GenBank/DDBJ databases">
        <authorList>
            <person name="Kallberg Y."/>
            <person name="Tangrot J."/>
            <person name="Rosling A."/>
        </authorList>
    </citation>
    <scope>NUCLEOTIDE SEQUENCE</scope>
    <source>
        <strain evidence="1">FL130A</strain>
    </source>
</reference>
<gene>
    <name evidence="1" type="ORF">ALEPTO_LOCUS5891</name>
</gene>
<accession>A0A9N9B2Y4</accession>
<comment type="caution">
    <text evidence="1">The sequence shown here is derived from an EMBL/GenBank/DDBJ whole genome shotgun (WGS) entry which is preliminary data.</text>
</comment>
<dbReference type="Proteomes" id="UP000789508">
    <property type="component" value="Unassembled WGS sequence"/>
</dbReference>
<evidence type="ECO:0000313" key="1">
    <source>
        <dbReference type="EMBL" id="CAG8551333.1"/>
    </source>
</evidence>
<name>A0A9N9B2Y4_9GLOM</name>
<organism evidence="1 2">
    <name type="scientific">Ambispora leptoticha</name>
    <dbReference type="NCBI Taxonomy" id="144679"/>
    <lineage>
        <taxon>Eukaryota</taxon>
        <taxon>Fungi</taxon>
        <taxon>Fungi incertae sedis</taxon>
        <taxon>Mucoromycota</taxon>
        <taxon>Glomeromycotina</taxon>
        <taxon>Glomeromycetes</taxon>
        <taxon>Archaeosporales</taxon>
        <taxon>Ambisporaceae</taxon>
        <taxon>Ambispora</taxon>
    </lineage>
</organism>
<evidence type="ECO:0000313" key="2">
    <source>
        <dbReference type="Proteomes" id="UP000789508"/>
    </source>
</evidence>
<sequence length="79" mass="9004">MVPKRSQKLRLLGVFCFRGATPLLQMSHFLLIRKSKNLHESAETDKVSTVNLVVYLGCNTFPPIKNKIIAYVYVRTLVP</sequence>
<protein>
    <submittedName>
        <fullName evidence="1">13886_t:CDS:1</fullName>
    </submittedName>
</protein>
<keyword evidence="2" id="KW-1185">Reference proteome</keyword>
<dbReference type="EMBL" id="CAJVPS010001819">
    <property type="protein sequence ID" value="CAG8551333.1"/>
    <property type="molecule type" value="Genomic_DNA"/>
</dbReference>
<dbReference type="AlphaFoldDB" id="A0A9N9B2Y4"/>
<proteinExistence type="predicted"/>